<dbReference type="InterPro" id="IPR044974">
    <property type="entry name" value="Disease_R_plants"/>
</dbReference>
<keyword evidence="1" id="KW-0677">Repeat</keyword>
<feature type="domain" description="Disease resistance protein winged helix" evidence="4">
    <location>
        <begin position="196"/>
        <end position="267"/>
    </location>
</feature>
<organism evidence="6 7">
    <name type="scientific">Parasponia andersonii</name>
    <name type="common">Sponia andersonii</name>
    <dbReference type="NCBI Taxonomy" id="3476"/>
    <lineage>
        <taxon>Eukaryota</taxon>
        <taxon>Viridiplantae</taxon>
        <taxon>Streptophyta</taxon>
        <taxon>Embryophyta</taxon>
        <taxon>Tracheophyta</taxon>
        <taxon>Spermatophyta</taxon>
        <taxon>Magnoliopsida</taxon>
        <taxon>eudicotyledons</taxon>
        <taxon>Gunneridae</taxon>
        <taxon>Pentapetalae</taxon>
        <taxon>rosids</taxon>
        <taxon>fabids</taxon>
        <taxon>Rosales</taxon>
        <taxon>Cannabaceae</taxon>
        <taxon>Parasponia</taxon>
    </lineage>
</organism>
<dbReference type="InterPro" id="IPR032675">
    <property type="entry name" value="LRR_dom_sf"/>
</dbReference>
<dbReference type="STRING" id="3476.A0A2P5ALA8"/>
<dbReference type="GO" id="GO:0098542">
    <property type="term" value="P:defense response to other organism"/>
    <property type="evidence" value="ECO:0007669"/>
    <property type="project" value="TreeGrafter"/>
</dbReference>
<dbReference type="Proteomes" id="UP000237105">
    <property type="component" value="Unassembled WGS sequence"/>
</dbReference>
<keyword evidence="7" id="KW-1185">Reference proteome</keyword>
<dbReference type="GO" id="GO:0043531">
    <property type="term" value="F:ADP binding"/>
    <property type="evidence" value="ECO:0007669"/>
    <property type="project" value="InterPro"/>
</dbReference>
<evidence type="ECO:0000313" key="6">
    <source>
        <dbReference type="EMBL" id="PON37339.1"/>
    </source>
</evidence>
<dbReference type="InterPro" id="IPR027417">
    <property type="entry name" value="P-loop_NTPase"/>
</dbReference>
<keyword evidence="2" id="KW-0611">Plant defense</keyword>
<dbReference type="InterPro" id="IPR042197">
    <property type="entry name" value="Apaf_helical"/>
</dbReference>
<dbReference type="Pfam" id="PF23559">
    <property type="entry name" value="WHD_DRP"/>
    <property type="match status" value="1"/>
</dbReference>
<evidence type="ECO:0000259" key="3">
    <source>
        <dbReference type="Pfam" id="PF00931"/>
    </source>
</evidence>
<dbReference type="FunFam" id="1.10.10.10:FF:000322">
    <property type="entry name" value="Probable disease resistance protein At1g63360"/>
    <property type="match status" value="1"/>
</dbReference>
<reference evidence="7" key="1">
    <citation type="submission" date="2016-06" db="EMBL/GenBank/DDBJ databases">
        <title>Parallel loss of symbiosis genes in relatives of nitrogen-fixing non-legume Parasponia.</title>
        <authorList>
            <person name="Van Velzen R."/>
            <person name="Holmer R."/>
            <person name="Bu F."/>
            <person name="Rutten L."/>
            <person name="Van Zeijl A."/>
            <person name="Liu W."/>
            <person name="Santuari L."/>
            <person name="Cao Q."/>
            <person name="Sharma T."/>
            <person name="Shen D."/>
            <person name="Roswanjaya Y."/>
            <person name="Wardhani T."/>
            <person name="Kalhor M.S."/>
            <person name="Jansen J."/>
            <person name="Van den Hoogen J."/>
            <person name="Gungor B."/>
            <person name="Hartog M."/>
            <person name="Hontelez J."/>
            <person name="Verver J."/>
            <person name="Yang W.-C."/>
            <person name="Schijlen E."/>
            <person name="Repin R."/>
            <person name="Schilthuizen M."/>
            <person name="Schranz E."/>
            <person name="Heidstra R."/>
            <person name="Miyata K."/>
            <person name="Fedorova E."/>
            <person name="Kohlen W."/>
            <person name="Bisseling T."/>
            <person name="Smit S."/>
            <person name="Geurts R."/>
        </authorList>
    </citation>
    <scope>NUCLEOTIDE SEQUENCE [LARGE SCALE GENOMIC DNA]</scope>
    <source>
        <strain evidence="7">cv. WU1-14</strain>
    </source>
</reference>
<evidence type="ECO:0000259" key="5">
    <source>
        <dbReference type="Pfam" id="PF23598"/>
    </source>
</evidence>
<dbReference type="InterPro" id="IPR055414">
    <property type="entry name" value="LRR_R13L4/SHOC2-like"/>
</dbReference>
<evidence type="ECO:0000313" key="7">
    <source>
        <dbReference type="Proteomes" id="UP000237105"/>
    </source>
</evidence>
<evidence type="ECO:0000256" key="1">
    <source>
        <dbReference type="ARBA" id="ARBA00022737"/>
    </source>
</evidence>
<proteinExistence type="predicted"/>
<protein>
    <submittedName>
        <fullName evidence="6">NB-ARC domain, LRR domain containing protein</fullName>
    </submittedName>
</protein>
<dbReference type="EMBL" id="JXTB01000534">
    <property type="protein sequence ID" value="PON37339.1"/>
    <property type="molecule type" value="Genomic_DNA"/>
</dbReference>
<dbReference type="InterPro" id="IPR036388">
    <property type="entry name" value="WH-like_DNA-bd_sf"/>
</dbReference>
<dbReference type="Gene3D" id="3.40.50.300">
    <property type="entry name" value="P-loop containing nucleotide triphosphate hydrolases"/>
    <property type="match status" value="1"/>
</dbReference>
<feature type="domain" description="NB-ARC" evidence="3">
    <location>
        <begin position="15"/>
        <end position="112"/>
    </location>
</feature>
<dbReference type="InterPro" id="IPR002182">
    <property type="entry name" value="NB-ARC"/>
</dbReference>
<evidence type="ECO:0000256" key="2">
    <source>
        <dbReference type="ARBA" id="ARBA00022821"/>
    </source>
</evidence>
<dbReference type="OrthoDB" id="598235at2759"/>
<dbReference type="Pfam" id="PF23598">
    <property type="entry name" value="LRR_14"/>
    <property type="match status" value="1"/>
</dbReference>
<dbReference type="Gene3D" id="1.10.10.10">
    <property type="entry name" value="Winged helix-like DNA-binding domain superfamily/Winged helix DNA-binding domain"/>
    <property type="match status" value="1"/>
</dbReference>
<gene>
    <name evidence="6" type="ORF">PanWU01x14_321040</name>
</gene>
<sequence>MKKFYQSRKEFVPMDISELDEITVITKLRDYLNGKSYIVMFDDVWNKHFWGHIKNALPDENGKSGRIVITTRLVDVANSCKISSSLVHIHHLQLLSPKTAWKLFCNKVFQSEPKGHCPTHLDKLSHELVEKCQGLPLAIVAIAGLLSTKNNTTSEWRKLLTSLSSELERTSIKEILSLSYSDLPYHLKSCFLYFGIFPEDYSVRYGRLIRQWIAEGFVNSTKDKSLEDVAEEYLVELINRSLVQVFEVDFDGKAKCYRIHDLLREIILDKMEDISFCHVLPGSNFQGITRRMSIVNSSHYVITGHTPEISHGEILNPLLRTVITNFKLLKILDFEDAPNLDHLPEGIGSLYHLKYLSVRGTRVGLLPKSIENLENLETLDLKESFVFELPVGIKRLCKLRHLLAYHSNEKEVYHINSQKGFKVFNRGIGWLKAMQKLYFIEANVVGVDIFEELSNLTELRKLGMKKLRSADGRKLCNCLQKMNQLESLDVASVSEDEMLDLESISSPPQNLQRLYLKGLLRKLPEWITRLEYLVRIRIYWSKLEDDPLKALKNLPSLLELGINWDGYYGEKLQFEEGAFPKLKVLRLWNLSRLCLLVMEDGTLCNLEEFDIGPTPQLKEVTGFQHLRNIKEVYFDEMPTNFLMLQNFQSLQCSRANICFSYIIDGERWRYGLEEVTKLQENMRGQ</sequence>
<dbReference type="Gene3D" id="1.10.8.430">
    <property type="entry name" value="Helical domain of apoptotic protease-activating factors"/>
    <property type="match status" value="1"/>
</dbReference>
<dbReference type="Pfam" id="PF00931">
    <property type="entry name" value="NB-ARC"/>
    <property type="match status" value="1"/>
</dbReference>
<dbReference type="Gene3D" id="3.80.10.10">
    <property type="entry name" value="Ribonuclease Inhibitor"/>
    <property type="match status" value="1"/>
</dbReference>
<accession>A0A2P5ALA8</accession>
<feature type="domain" description="Disease resistance R13L4/SHOC-2-like LRR" evidence="5">
    <location>
        <begin position="323"/>
        <end position="634"/>
    </location>
</feature>
<comment type="caution">
    <text evidence="6">The sequence shown here is derived from an EMBL/GenBank/DDBJ whole genome shotgun (WGS) entry which is preliminary data.</text>
</comment>
<dbReference type="PANTHER" id="PTHR23155">
    <property type="entry name" value="DISEASE RESISTANCE PROTEIN RP"/>
    <property type="match status" value="1"/>
</dbReference>
<dbReference type="SUPFAM" id="SSF52058">
    <property type="entry name" value="L domain-like"/>
    <property type="match status" value="1"/>
</dbReference>
<name>A0A2P5ALA8_PARAD</name>
<dbReference type="SUPFAM" id="SSF52540">
    <property type="entry name" value="P-loop containing nucleoside triphosphate hydrolases"/>
    <property type="match status" value="1"/>
</dbReference>
<dbReference type="InterPro" id="IPR058922">
    <property type="entry name" value="WHD_DRP"/>
</dbReference>
<evidence type="ECO:0000259" key="4">
    <source>
        <dbReference type="Pfam" id="PF23559"/>
    </source>
</evidence>
<dbReference type="AlphaFoldDB" id="A0A2P5ALA8"/>
<dbReference type="PANTHER" id="PTHR23155:SF1052">
    <property type="entry name" value="DISEASE RESISTANCE PROTEIN RPM1"/>
    <property type="match status" value="1"/>
</dbReference>
<dbReference type="PRINTS" id="PR00364">
    <property type="entry name" value="DISEASERSIST"/>
</dbReference>